<evidence type="ECO:0000256" key="4">
    <source>
        <dbReference type="ARBA" id="ARBA00022598"/>
    </source>
</evidence>
<dbReference type="Pfam" id="PF08245">
    <property type="entry name" value="Mur_ligase_M"/>
    <property type="match status" value="1"/>
</dbReference>
<name>E6PIG1_9ZZZZ</name>
<protein>
    <recommendedName>
        <fullName evidence="3">tetrahydrofolate synthase</fullName>
        <ecNumber evidence="3">6.3.2.17</ecNumber>
    </recommendedName>
</protein>
<dbReference type="AlphaFoldDB" id="E6PIG1"/>
<evidence type="ECO:0000256" key="1">
    <source>
        <dbReference type="ARBA" id="ARBA00001946"/>
    </source>
</evidence>
<sequence>MRFEEAERYLIASIGESASPRTNYGLDRIEALLAALGDPHRRYPVVHVAGTSGKGSTATMVERILRERSLRVGLHVKPHLQSMTERARIDGVPIDRERFAELFSEMLPAIDRVARRYGAPSYYEMLLALAFLYFAREAVDIAAIEVGLGGRLDGTNVVAPSVCVITSIGYDHQEILGDTLEAIAAEKAGIAKPGVPLVSAVSEEPARSTIAAICARVGAPMVETAAQARVDTIELEAFAQRFTVRTSHDTYSIRLPLLGGFQRGNAVTAILAVESLPAALRPSRLEIEAGLAEVRIPGRMELVPGTPPVLFDIAHNEQKARSFAEALRERFDDRALTFVVGIGESKDARAILGAFDRPNAYFFLTSFEAGGRPARAPEHLGRLAEELGLAYDLCSDPLAALARARTHAGASGIVVVTGSTFAVAALRPEVLGTQSSVTAIG</sequence>
<keyword evidence="5" id="KW-0479">Metal-binding</keyword>
<dbReference type="Gene3D" id="3.40.1190.10">
    <property type="entry name" value="Mur-like, catalytic domain"/>
    <property type="match status" value="1"/>
</dbReference>
<dbReference type="SUPFAM" id="SSF53244">
    <property type="entry name" value="MurD-like peptide ligases, peptide-binding domain"/>
    <property type="match status" value="1"/>
</dbReference>
<dbReference type="InterPro" id="IPR001645">
    <property type="entry name" value="Folylpolyglutamate_synth"/>
</dbReference>
<evidence type="ECO:0000256" key="7">
    <source>
        <dbReference type="ARBA" id="ARBA00022840"/>
    </source>
</evidence>
<dbReference type="EC" id="6.3.2.17" evidence="3"/>
<comment type="cofactor">
    <cofactor evidence="1">
        <name>Mg(2+)</name>
        <dbReference type="ChEBI" id="CHEBI:18420"/>
    </cofactor>
</comment>
<evidence type="ECO:0000313" key="12">
    <source>
        <dbReference type="EMBL" id="CBH76251.1"/>
    </source>
</evidence>
<gene>
    <name evidence="12" type="ORF">CARN1_0731</name>
</gene>
<accession>E6PIG1</accession>
<dbReference type="GO" id="GO:0046872">
    <property type="term" value="F:metal ion binding"/>
    <property type="evidence" value="ECO:0007669"/>
    <property type="project" value="UniProtKB-KW"/>
</dbReference>
<evidence type="ECO:0000256" key="8">
    <source>
        <dbReference type="ARBA" id="ARBA00022842"/>
    </source>
</evidence>
<dbReference type="EMBL" id="CABL01000019">
    <property type="protein sequence ID" value="CBH76251.1"/>
    <property type="molecule type" value="Genomic_DNA"/>
</dbReference>
<evidence type="ECO:0000256" key="5">
    <source>
        <dbReference type="ARBA" id="ARBA00022723"/>
    </source>
</evidence>
<feature type="domain" description="Mur ligase central" evidence="11">
    <location>
        <begin position="48"/>
        <end position="272"/>
    </location>
</feature>
<dbReference type="GO" id="GO:0005524">
    <property type="term" value="F:ATP binding"/>
    <property type="evidence" value="ECO:0007669"/>
    <property type="project" value="UniProtKB-KW"/>
</dbReference>
<keyword evidence="4 12" id="KW-0436">Ligase</keyword>
<dbReference type="GO" id="GO:0008841">
    <property type="term" value="F:dihydrofolate synthase activity"/>
    <property type="evidence" value="ECO:0007669"/>
    <property type="project" value="TreeGrafter"/>
</dbReference>
<dbReference type="GO" id="GO:0005737">
    <property type="term" value="C:cytoplasm"/>
    <property type="evidence" value="ECO:0007669"/>
    <property type="project" value="TreeGrafter"/>
</dbReference>
<evidence type="ECO:0000259" key="10">
    <source>
        <dbReference type="Pfam" id="PF02875"/>
    </source>
</evidence>
<evidence type="ECO:0000256" key="2">
    <source>
        <dbReference type="ARBA" id="ARBA00008276"/>
    </source>
</evidence>
<dbReference type="InterPro" id="IPR004101">
    <property type="entry name" value="Mur_ligase_C"/>
</dbReference>
<dbReference type="Gene3D" id="3.90.190.20">
    <property type="entry name" value="Mur ligase, C-terminal domain"/>
    <property type="match status" value="1"/>
</dbReference>
<comment type="similarity">
    <text evidence="2">Belongs to the folylpolyglutamate synthase family.</text>
</comment>
<dbReference type="PANTHER" id="PTHR11136">
    <property type="entry name" value="FOLYLPOLYGLUTAMATE SYNTHASE-RELATED"/>
    <property type="match status" value="1"/>
</dbReference>
<proteinExistence type="inferred from homology"/>
<evidence type="ECO:0000256" key="9">
    <source>
        <dbReference type="ARBA" id="ARBA00047493"/>
    </source>
</evidence>
<dbReference type="InterPro" id="IPR036565">
    <property type="entry name" value="Mur-like_cat_sf"/>
</dbReference>
<reference evidence="12" key="1">
    <citation type="submission" date="2009-10" db="EMBL/GenBank/DDBJ databases">
        <title>Diversity of trophic interactions inside an arsenic-rich microbial ecosystem.</title>
        <authorList>
            <person name="Bertin P.N."/>
            <person name="Heinrich-Salmeron A."/>
            <person name="Pelletier E."/>
            <person name="Goulhen-Chollet F."/>
            <person name="Arsene-Ploetze F."/>
            <person name="Gallien S."/>
            <person name="Calteau A."/>
            <person name="Vallenet D."/>
            <person name="Casiot C."/>
            <person name="Chane-Woon-Ming B."/>
            <person name="Giloteaux L."/>
            <person name="Barakat M."/>
            <person name="Bonnefoy V."/>
            <person name="Bruneel O."/>
            <person name="Chandler M."/>
            <person name="Cleiss J."/>
            <person name="Duran R."/>
            <person name="Elbaz-Poulichet F."/>
            <person name="Fonknechten N."/>
            <person name="Lauga B."/>
            <person name="Mornico D."/>
            <person name="Ortet P."/>
            <person name="Schaeffer C."/>
            <person name="Siguier P."/>
            <person name="Alexander Thil Smith A."/>
            <person name="Van Dorsselaer A."/>
            <person name="Weissenbach J."/>
            <person name="Medigue C."/>
            <person name="Le Paslier D."/>
        </authorList>
    </citation>
    <scope>NUCLEOTIDE SEQUENCE</scope>
</reference>
<dbReference type="NCBIfam" id="TIGR01499">
    <property type="entry name" value="folC"/>
    <property type="match status" value="1"/>
</dbReference>
<evidence type="ECO:0000259" key="11">
    <source>
        <dbReference type="Pfam" id="PF08245"/>
    </source>
</evidence>
<keyword evidence="6" id="KW-0547">Nucleotide-binding</keyword>
<organism evidence="12">
    <name type="scientific">mine drainage metagenome</name>
    <dbReference type="NCBI Taxonomy" id="410659"/>
    <lineage>
        <taxon>unclassified sequences</taxon>
        <taxon>metagenomes</taxon>
        <taxon>ecological metagenomes</taxon>
    </lineage>
</organism>
<comment type="catalytic activity">
    <reaction evidence="9">
        <text>(6S)-5,6,7,8-tetrahydrofolyl-(gamma-L-Glu)(n) + L-glutamate + ATP = (6S)-5,6,7,8-tetrahydrofolyl-(gamma-L-Glu)(n+1) + ADP + phosphate + H(+)</text>
        <dbReference type="Rhea" id="RHEA:10580"/>
        <dbReference type="Rhea" id="RHEA-COMP:14738"/>
        <dbReference type="Rhea" id="RHEA-COMP:14740"/>
        <dbReference type="ChEBI" id="CHEBI:15378"/>
        <dbReference type="ChEBI" id="CHEBI:29985"/>
        <dbReference type="ChEBI" id="CHEBI:30616"/>
        <dbReference type="ChEBI" id="CHEBI:43474"/>
        <dbReference type="ChEBI" id="CHEBI:141005"/>
        <dbReference type="ChEBI" id="CHEBI:456216"/>
        <dbReference type="EC" id="6.3.2.17"/>
    </reaction>
</comment>
<dbReference type="Pfam" id="PF02875">
    <property type="entry name" value="Mur_ligase_C"/>
    <property type="match status" value="1"/>
</dbReference>
<dbReference type="SUPFAM" id="SSF53623">
    <property type="entry name" value="MurD-like peptide ligases, catalytic domain"/>
    <property type="match status" value="1"/>
</dbReference>
<evidence type="ECO:0000256" key="6">
    <source>
        <dbReference type="ARBA" id="ARBA00022741"/>
    </source>
</evidence>
<feature type="domain" description="Mur ligase C-terminal" evidence="10">
    <location>
        <begin position="298"/>
        <end position="419"/>
    </location>
</feature>
<dbReference type="FunFam" id="3.40.1190.10:FF:000011">
    <property type="entry name" value="Folylpolyglutamate synthase/dihydrofolate synthase"/>
    <property type="match status" value="1"/>
</dbReference>
<dbReference type="InterPro" id="IPR013221">
    <property type="entry name" value="Mur_ligase_cen"/>
</dbReference>
<dbReference type="PIRSF" id="PIRSF001563">
    <property type="entry name" value="Folylpolyglu_synth"/>
    <property type="match status" value="1"/>
</dbReference>
<dbReference type="PANTHER" id="PTHR11136:SF0">
    <property type="entry name" value="DIHYDROFOLATE SYNTHETASE-RELATED"/>
    <property type="match status" value="1"/>
</dbReference>
<keyword evidence="7" id="KW-0067">ATP-binding</keyword>
<dbReference type="GO" id="GO:0004326">
    <property type="term" value="F:tetrahydrofolylpolyglutamate synthase activity"/>
    <property type="evidence" value="ECO:0007669"/>
    <property type="project" value="UniProtKB-EC"/>
</dbReference>
<keyword evidence="8" id="KW-0460">Magnesium</keyword>
<evidence type="ECO:0000256" key="3">
    <source>
        <dbReference type="ARBA" id="ARBA00013025"/>
    </source>
</evidence>
<dbReference type="InterPro" id="IPR036615">
    <property type="entry name" value="Mur_ligase_C_dom_sf"/>
</dbReference>
<comment type="caution">
    <text evidence="12">The sequence shown here is derived from an EMBL/GenBank/DDBJ whole genome shotgun (WGS) entry which is preliminary data.</text>
</comment>